<name>A0A1L6TAG8_PISSA</name>
<evidence type="ECO:0000313" key="8">
    <source>
        <dbReference type="Proteomes" id="UP000029558"/>
    </source>
</evidence>
<keyword evidence="3" id="KW-0963">Cytoplasm</keyword>
<reference evidence="7 8" key="1">
    <citation type="journal article" date="2014" name="Genome Announc.">
        <title>Comparative Genome Analysis of Two Isolates of the Fish Pathogen Piscirickettsia salmonis from Different Hosts Reveals Major Differences in Virulence-Associated Secretion Systems.</title>
        <authorList>
            <person name="Bohle H."/>
            <person name="Henriquez P."/>
            <person name="Grothusen H."/>
            <person name="Navas E."/>
            <person name="Sandoval A."/>
            <person name="Bustamante F."/>
            <person name="Bustos P."/>
            <person name="Mancilla M."/>
        </authorList>
    </citation>
    <scope>NUCLEOTIDE SEQUENCE [LARGE SCALE GENOMIC DNA]</scope>
    <source>
        <strain evidence="8">B1-32597</strain>
    </source>
</reference>
<dbReference type="RefSeq" id="WP_027242835.1">
    <property type="nucleotide sequence ID" value="NZ_CP012508.1"/>
</dbReference>
<proteinExistence type="inferred from homology"/>
<evidence type="ECO:0000256" key="1">
    <source>
        <dbReference type="ARBA" id="ARBA00004496"/>
    </source>
</evidence>
<keyword evidence="4" id="KW-0547">Nucleotide-binding</keyword>
<dbReference type="OrthoDB" id="9766527at2"/>
<evidence type="ECO:0000256" key="2">
    <source>
        <dbReference type="ARBA" id="ARBA00010393"/>
    </source>
</evidence>
<dbReference type="InterPro" id="IPR003714">
    <property type="entry name" value="PhoH"/>
</dbReference>
<dbReference type="PANTHER" id="PTHR30473">
    <property type="entry name" value="PROTEIN PHOH"/>
    <property type="match status" value="1"/>
</dbReference>
<evidence type="ECO:0000256" key="4">
    <source>
        <dbReference type="ARBA" id="ARBA00022741"/>
    </source>
</evidence>
<gene>
    <name evidence="7" type="ORF">KU39_1049</name>
</gene>
<accession>A0A1L6TAG8</accession>
<evidence type="ECO:0000256" key="3">
    <source>
        <dbReference type="ARBA" id="ARBA00022490"/>
    </source>
</evidence>
<dbReference type="InterPro" id="IPR051451">
    <property type="entry name" value="PhoH2-like"/>
</dbReference>
<sequence length="267" mass="30706">MAKRKNRQLDDEICALNSKPNLRSPHYLKQIKALTHSQESLFKAWNSGNEVMIAHGSAGTGKTYLATYLALKALLEYDSPYSRIAFFRSTVPAREQGYLKGDLEDKEAPYKQVFIDAVNELLDMKNPWSTYSKYGLLEFYSTSFQRGTNYHDTLLIVDECQNMGLEELDMIMTRVGNHSRIIFCGDTEQDDLRYRHSDSSGFCDFIHIINQMQRSQIIEFTIEDIVRSHIVKDYLYAKSGAYKGQTPPPKKTAKEDNLIHYPFTPTT</sequence>
<dbReference type="GO" id="GO:0005524">
    <property type="term" value="F:ATP binding"/>
    <property type="evidence" value="ECO:0007669"/>
    <property type="project" value="UniProtKB-KW"/>
</dbReference>
<comment type="subcellular location">
    <subcellularLocation>
        <location evidence="1">Cytoplasm</location>
    </subcellularLocation>
</comment>
<keyword evidence="5" id="KW-0067">ATP-binding</keyword>
<dbReference type="InterPro" id="IPR027417">
    <property type="entry name" value="P-loop_NTPase"/>
</dbReference>
<dbReference type="Gene3D" id="3.40.50.300">
    <property type="entry name" value="P-loop containing nucleotide triphosphate hydrolases"/>
    <property type="match status" value="1"/>
</dbReference>
<comment type="similarity">
    <text evidence="2">Belongs to the PhoH family.</text>
</comment>
<protein>
    <recommendedName>
        <fullName evidence="6">PhoH-like protein</fullName>
    </recommendedName>
</protein>
<evidence type="ECO:0000256" key="6">
    <source>
        <dbReference type="ARBA" id="ARBA00039970"/>
    </source>
</evidence>
<dbReference type="EMBL" id="CP012508">
    <property type="protein sequence ID" value="ALB22232.1"/>
    <property type="molecule type" value="Genomic_DNA"/>
</dbReference>
<dbReference type="GO" id="GO:0005829">
    <property type="term" value="C:cytosol"/>
    <property type="evidence" value="ECO:0007669"/>
    <property type="project" value="TreeGrafter"/>
</dbReference>
<dbReference type="PANTHER" id="PTHR30473:SF1">
    <property type="entry name" value="PHOH-LIKE PROTEIN"/>
    <property type="match status" value="1"/>
</dbReference>
<dbReference type="AlphaFoldDB" id="A0A1L6TAG8"/>
<dbReference type="SUPFAM" id="SSF52540">
    <property type="entry name" value="P-loop containing nucleoside triphosphate hydrolases"/>
    <property type="match status" value="1"/>
</dbReference>
<dbReference type="Proteomes" id="UP000029558">
    <property type="component" value="Chromosome"/>
</dbReference>
<evidence type="ECO:0000313" key="7">
    <source>
        <dbReference type="EMBL" id="ALB22232.1"/>
    </source>
</evidence>
<evidence type="ECO:0000256" key="5">
    <source>
        <dbReference type="ARBA" id="ARBA00022840"/>
    </source>
</evidence>
<dbReference type="Pfam" id="PF02562">
    <property type="entry name" value="PhoH"/>
    <property type="match status" value="1"/>
</dbReference>
<organism evidence="7 8">
    <name type="scientific">Piscirickettsia salmonis</name>
    <dbReference type="NCBI Taxonomy" id="1238"/>
    <lineage>
        <taxon>Bacteria</taxon>
        <taxon>Pseudomonadati</taxon>
        <taxon>Pseudomonadota</taxon>
        <taxon>Gammaproteobacteria</taxon>
        <taxon>Thiotrichales</taxon>
        <taxon>Piscirickettsiaceae</taxon>
        <taxon>Piscirickettsia</taxon>
    </lineage>
</organism>